<dbReference type="EMBL" id="PFFQ01000041">
    <property type="protein sequence ID" value="PIW16006.1"/>
    <property type="molecule type" value="Genomic_DNA"/>
</dbReference>
<evidence type="ECO:0000313" key="5">
    <source>
        <dbReference type="Proteomes" id="UP000231019"/>
    </source>
</evidence>
<comment type="caution">
    <text evidence="4">The sequence shown here is derived from an EMBL/GenBank/DDBJ whole genome shotgun (WGS) entry which is preliminary data.</text>
</comment>
<dbReference type="GO" id="GO:0003677">
    <property type="term" value="F:DNA binding"/>
    <property type="evidence" value="ECO:0007669"/>
    <property type="project" value="InterPro"/>
</dbReference>
<evidence type="ECO:0000256" key="2">
    <source>
        <dbReference type="SAM" id="MobiDB-lite"/>
    </source>
</evidence>
<gene>
    <name evidence="4" type="ORF">COW36_14935</name>
</gene>
<sequence>MICYNRKSKQRVLIDMQSIASLAEDLGVTPAIIRSWQINLNLKIPKYGNDELVFNQDWQVVFHKVAQLRKEGQSFSKIRLALAALLPSEASLPEPGSQATPAHPKTAHEKTFHPEDLKSANITPPVIRSDLSSQERLGIYGPATEIMTQNPASSSPTETFQPKEAVAQTSNNAATQIVLPALVSDSKQGMGALQTIQNNMHEAILQKDLQKMTHTYVQLVENYQALASRYSESTYLIGQMEEKQLALEEKLIQERSNHQEKVKDLEAHLNSLKDLLNTQTTRLDQQSASLVTKNEIDQVEKQIKLLAVTVFKQQQQQAENKTPEGFWAKLKSRLFS</sequence>
<organism evidence="4 5">
    <name type="scientific">bacterium (Candidatus Blackallbacteria) CG17_big_fil_post_rev_8_21_14_2_50_48_46</name>
    <dbReference type="NCBI Taxonomy" id="2014261"/>
    <lineage>
        <taxon>Bacteria</taxon>
        <taxon>Candidatus Blackallbacteria</taxon>
    </lineage>
</organism>
<accession>A0A2M7G2I0</accession>
<reference evidence="4 5" key="1">
    <citation type="submission" date="2017-09" db="EMBL/GenBank/DDBJ databases">
        <title>Depth-based differentiation of microbial function through sediment-hosted aquifers and enrichment of novel symbionts in the deep terrestrial subsurface.</title>
        <authorList>
            <person name="Probst A.J."/>
            <person name="Ladd B."/>
            <person name="Jarett J.K."/>
            <person name="Geller-Mcgrath D.E."/>
            <person name="Sieber C.M."/>
            <person name="Emerson J.B."/>
            <person name="Anantharaman K."/>
            <person name="Thomas B.C."/>
            <person name="Malmstrom R."/>
            <person name="Stieglmeier M."/>
            <person name="Klingl A."/>
            <person name="Woyke T."/>
            <person name="Ryan C.M."/>
            <person name="Banfield J.F."/>
        </authorList>
    </citation>
    <scope>NUCLEOTIDE SEQUENCE [LARGE SCALE GENOMIC DNA]</scope>
    <source>
        <strain evidence="4">CG17_big_fil_post_rev_8_21_14_2_50_48_46</strain>
    </source>
</reference>
<feature type="domain" description="HTH merR-type" evidence="3">
    <location>
        <begin position="18"/>
        <end position="84"/>
    </location>
</feature>
<name>A0A2M7G2I0_9BACT</name>
<protein>
    <recommendedName>
        <fullName evidence="3">HTH merR-type domain-containing protein</fullName>
    </recommendedName>
</protein>
<feature type="region of interest" description="Disordered" evidence="2">
    <location>
        <begin position="91"/>
        <end position="112"/>
    </location>
</feature>
<proteinExistence type="predicted"/>
<dbReference type="Pfam" id="PF13411">
    <property type="entry name" value="MerR_1"/>
    <property type="match status" value="1"/>
</dbReference>
<dbReference type="InterPro" id="IPR000551">
    <property type="entry name" value="MerR-type_HTH_dom"/>
</dbReference>
<dbReference type="Proteomes" id="UP000231019">
    <property type="component" value="Unassembled WGS sequence"/>
</dbReference>
<dbReference type="AlphaFoldDB" id="A0A2M7G2I0"/>
<evidence type="ECO:0000259" key="3">
    <source>
        <dbReference type="Pfam" id="PF13411"/>
    </source>
</evidence>
<dbReference type="Gene3D" id="1.10.1660.10">
    <property type="match status" value="1"/>
</dbReference>
<feature type="coiled-coil region" evidence="1">
    <location>
        <begin position="248"/>
        <end position="282"/>
    </location>
</feature>
<keyword evidence="1" id="KW-0175">Coiled coil</keyword>
<evidence type="ECO:0000256" key="1">
    <source>
        <dbReference type="SAM" id="Coils"/>
    </source>
</evidence>
<evidence type="ECO:0000313" key="4">
    <source>
        <dbReference type="EMBL" id="PIW16006.1"/>
    </source>
</evidence>
<dbReference type="GO" id="GO:0006355">
    <property type="term" value="P:regulation of DNA-templated transcription"/>
    <property type="evidence" value="ECO:0007669"/>
    <property type="project" value="InterPro"/>
</dbReference>